<evidence type="ECO:0000313" key="1">
    <source>
        <dbReference type="EMBL" id="KAL0069407.1"/>
    </source>
</evidence>
<evidence type="ECO:0000313" key="2">
    <source>
        <dbReference type="Proteomes" id="UP001437256"/>
    </source>
</evidence>
<dbReference type="Proteomes" id="UP001437256">
    <property type="component" value="Unassembled WGS sequence"/>
</dbReference>
<accession>A0ABR3A623</accession>
<sequence length="155" mass="17073">MATTLEIFFDRYTSETLWRWPTHADGPPPAVLSGHQVAHILKPRINERNSCGHSSGGMTVSTALLAPRELVNANLEVPVILKLAIGAEKIELLRREAAVYENCLPHLQGSVVPRCYGLYRGRAGARGQPTENMACMILEYCTGHEAPSMDRSEFA</sequence>
<keyword evidence="2" id="KW-1185">Reference proteome</keyword>
<name>A0ABR3A623_9AGAR</name>
<comment type="caution">
    <text evidence="1">The sequence shown here is derived from an EMBL/GenBank/DDBJ whole genome shotgun (WGS) entry which is preliminary data.</text>
</comment>
<gene>
    <name evidence="1" type="ORF">AAF712_003432</name>
</gene>
<proteinExistence type="predicted"/>
<organism evidence="1 2">
    <name type="scientific">Marasmius tenuissimus</name>
    <dbReference type="NCBI Taxonomy" id="585030"/>
    <lineage>
        <taxon>Eukaryota</taxon>
        <taxon>Fungi</taxon>
        <taxon>Dikarya</taxon>
        <taxon>Basidiomycota</taxon>
        <taxon>Agaricomycotina</taxon>
        <taxon>Agaricomycetes</taxon>
        <taxon>Agaricomycetidae</taxon>
        <taxon>Agaricales</taxon>
        <taxon>Marasmiineae</taxon>
        <taxon>Marasmiaceae</taxon>
        <taxon>Marasmius</taxon>
    </lineage>
</organism>
<reference evidence="1 2" key="1">
    <citation type="submission" date="2024-05" db="EMBL/GenBank/DDBJ databases">
        <title>A draft genome resource for the thread blight pathogen Marasmius tenuissimus strain MS-2.</title>
        <authorList>
            <person name="Yulfo-Soto G.E."/>
            <person name="Baruah I.K."/>
            <person name="Amoako-Attah I."/>
            <person name="Bukari Y."/>
            <person name="Meinhardt L.W."/>
            <person name="Bailey B.A."/>
            <person name="Cohen S.P."/>
        </authorList>
    </citation>
    <scope>NUCLEOTIDE SEQUENCE [LARGE SCALE GENOMIC DNA]</scope>
    <source>
        <strain evidence="1 2">MS-2</strain>
    </source>
</reference>
<protein>
    <submittedName>
        <fullName evidence="1">Uncharacterized protein</fullName>
    </submittedName>
</protein>
<dbReference type="EMBL" id="JBBXMP010000012">
    <property type="protein sequence ID" value="KAL0069407.1"/>
    <property type="molecule type" value="Genomic_DNA"/>
</dbReference>